<evidence type="ECO:0000313" key="1">
    <source>
        <dbReference type="EMBL" id="KRO15300.1"/>
    </source>
</evidence>
<comment type="caution">
    <text evidence="1">The sequence shown here is derived from an EMBL/GenBank/DDBJ whole genome shotgun (WGS) entry which is preliminary data.</text>
</comment>
<reference evidence="1 2" key="1">
    <citation type="journal article" date="2015" name="Genome Announc.">
        <title>Expanding the biotechnology potential of lactobacilli through comparative genomics of 213 strains and associated genera.</title>
        <authorList>
            <person name="Sun Z."/>
            <person name="Harris H.M."/>
            <person name="McCann A."/>
            <person name="Guo C."/>
            <person name="Argimon S."/>
            <person name="Zhang W."/>
            <person name="Yang X."/>
            <person name="Jeffery I.B."/>
            <person name="Cooney J.C."/>
            <person name="Kagawa T.F."/>
            <person name="Liu W."/>
            <person name="Song Y."/>
            <person name="Salvetti E."/>
            <person name="Wrobel A."/>
            <person name="Rasinkangas P."/>
            <person name="Parkhill J."/>
            <person name="Rea M.C."/>
            <person name="O'Sullivan O."/>
            <person name="Ritari J."/>
            <person name="Douillard F.P."/>
            <person name="Paul Ross R."/>
            <person name="Yang R."/>
            <person name="Briner A.E."/>
            <person name="Felis G.E."/>
            <person name="de Vos W.M."/>
            <person name="Barrangou R."/>
            <person name="Klaenhammer T.R."/>
            <person name="Caufield P.W."/>
            <person name="Cui Y."/>
            <person name="Zhang H."/>
            <person name="O'Toole P.W."/>
        </authorList>
    </citation>
    <scope>NUCLEOTIDE SEQUENCE [LARGE SCALE GENOMIC DNA]</scope>
    <source>
        <strain evidence="1 2">DSM 24301</strain>
    </source>
</reference>
<dbReference type="PATRIC" id="fig|1293598.4.peg.164"/>
<dbReference type="Proteomes" id="UP000050969">
    <property type="component" value="Unassembled WGS sequence"/>
</dbReference>
<evidence type="ECO:0000313" key="2">
    <source>
        <dbReference type="Proteomes" id="UP000050969"/>
    </source>
</evidence>
<accession>A0A0R2MNN2</accession>
<dbReference type="RefSeq" id="WP_054778160.1">
    <property type="nucleotide sequence ID" value="NZ_BBBX01000053.1"/>
</dbReference>
<dbReference type="AlphaFoldDB" id="A0A0R2MNN2"/>
<dbReference type="STRING" id="1293598.IV56_GL000157"/>
<name>A0A0R2MNN2_9LACO</name>
<keyword evidence="2" id="KW-1185">Reference proteome</keyword>
<protein>
    <submittedName>
        <fullName evidence="1">Uncharacterized protein</fullName>
    </submittedName>
</protein>
<sequence length="182" mass="20154">MSEEKLYAVKNHSGKFWDFSANSGWWSSKIEGPNTTIKKERAELVADETGGHVVTLIEEPKKVVVSPEEAEMLEEAKKNGYPAEAIDAYNDMRPDEDRLMHAYVLGWEVGEPKRYVLPMEGTELPDGTVAYAVLDHTGAWTVKGYAEEQSAITFGSTVTQANIDSAPAWVKAIKPVEVAEHD</sequence>
<proteinExistence type="predicted"/>
<dbReference type="EMBL" id="JQCE01000071">
    <property type="protein sequence ID" value="KRO15300.1"/>
    <property type="molecule type" value="Genomic_DNA"/>
</dbReference>
<organism evidence="1 2">
    <name type="scientific">Lacticaseibacillus saniviri JCM 17471 = DSM 24301</name>
    <dbReference type="NCBI Taxonomy" id="1293598"/>
    <lineage>
        <taxon>Bacteria</taxon>
        <taxon>Bacillati</taxon>
        <taxon>Bacillota</taxon>
        <taxon>Bacilli</taxon>
        <taxon>Lactobacillales</taxon>
        <taxon>Lactobacillaceae</taxon>
        <taxon>Lacticaseibacillus</taxon>
    </lineage>
</organism>
<gene>
    <name evidence="1" type="ORF">IV56_GL000157</name>
</gene>